<keyword evidence="3" id="KW-1185">Reference proteome</keyword>
<evidence type="ECO:0000313" key="2">
    <source>
        <dbReference type="EMBL" id="KAK6184176.1"/>
    </source>
</evidence>
<keyword evidence="1" id="KW-0732">Signal</keyword>
<proteinExistence type="predicted"/>
<evidence type="ECO:0000313" key="3">
    <source>
        <dbReference type="Proteomes" id="UP001347796"/>
    </source>
</evidence>
<protein>
    <submittedName>
        <fullName evidence="2">Uncharacterized protein</fullName>
    </submittedName>
</protein>
<dbReference type="EMBL" id="JAZGQO010000006">
    <property type="protein sequence ID" value="KAK6184176.1"/>
    <property type="molecule type" value="Genomic_DNA"/>
</dbReference>
<dbReference type="Pfam" id="PF16477">
    <property type="entry name" value="DUF5054"/>
    <property type="match status" value="1"/>
</dbReference>
<reference evidence="2 3" key="1">
    <citation type="submission" date="2024-01" db="EMBL/GenBank/DDBJ databases">
        <title>The genome of the rayed Mediterranean limpet Patella caerulea (Linnaeus, 1758).</title>
        <authorList>
            <person name="Anh-Thu Weber A."/>
            <person name="Halstead-Nussloch G."/>
        </authorList>
    </citation>
    <scope>NUCLEOTIDE SEQUENCE [LARGE SCALE GENOMIC DNA]</scope>
    <source>
        <strain evidence="2">AATW-2023a</strain>
        <tissue evidence="2">Whole specimen</tissue>
    </source>
</reference>
<name>A0AAN8JW85_PATCE</name>
<dbReference type="CDD" id="cd10791">
    <property type="entry name" value="GH38N_AMII_like_1"/>
    <property type="match status" value="1"/>
</dbReference>
<feature type="signal peptide" evidence="1">
    <location>
        <begin position="1"/>
        <end position="19"/>
    </location>
</feature>
<organism evidence="2 3">
    <name type="scientific">Patella caerulea</name>
    <name type="common">Rayed Mediterranean limpet</name>
    <dbReference type="NCBI Taxonomy" id="87958"/>
    <lineage>
        <taxon>Eukaryota</taxon>
        <taxon>Metazoa</taxon>
        <taxon>Spiralia</taxon>
        <taxon>Lophotrochozoa</taxon>
        <taxon>Mollusca</taxon>
        <taxon>Gastropoda</taxon>
        <taxon>Patellogastropoda</taxon>
        <taxon>Patelloidea</taxon>
        <taxon>Patellidae</taxon>
        <taxon>Patella</taxon>
    </lineage>
</organism>
<comment type="caution">
    <text evidence="2">The sequence shown here is derived from an EMBL/GenBank/DDBJ whole genome shotgun (WGS) entry which is preliminary data.</text>
</comment>
<sequence>MAVQWILVFILCSIASVSSYGDQNVNATEIKKVHLIFMNHLDVGFDGLGGTERGLVNNVLNRYFQVYFPRAIKLSESLVGLGFRERFIYTTHPWLVEMYVNCPPNLNLSGILLQCPSANDLQLFYAAVMRGDITWHAGPMNMQYEMMDRSLIEFSLQLADDLDEAFQIQRKYKTVSQRDVPGMSKALLPIFASKDVVAITVGVNPMSAPPGVPDIFNWQYQNISLIAMWHPGGYPQAPGTEPGKPGGMSKHDCVMFPGFPEVMCFAFRTDNSGPPVNISEVLTNYEIARGQFPNAVVQASTFDEFVEAVQPIKSQLPVVTKEIGDTWIQGPASDPRKIAEMRAYCRLRTQCIEQGPCSVIDKVFYNSSIIMTKLGEHTWGINSLLDGVNWSNPNFKTQLKEKPINYEVSFNSWTEQREFTYLSLETLGDHPLVQAVKKEFNMIKAQKPDLNGYVTASVSDVQKCKNGFKFGFDKDGSIISLVDPTAGTDWASTSNRIGQFVYQTYNQSDFTSFESSYSFNGQAVGIGKFNMSENFNTSSQDWPVVLKALYKAKDGSCDFLVNSGMMNSKATTTYGAPTDIWVQYSVDDVKTGVSVVVQWFDKPPTRLPEAIFFSFQPVPQSNDHHWFLHKLNQLIDPLDVITNGSQRHHAIDKGVVYVNKEMKGMEINSVDAAIATVLTSSGSLTTLPLPLTPLKDVTGMSFNLFNNVWDVNWIFWYPYLTEDKDQKFRFNIQFA</sequence>
<dbReference type="AlphaFoldDB" id="A0AAN8JW85"/>
<dbReference type="Proteomes" id="UP001347796">
    <property type="component" value="Unassembled WGS sequence"/>
</dbReference>
<feature type="chain" id="PRO_5043050498" evidence="1">
    <location>
        <begin position="20"/>
        <end position="735"/>
    </location>
</feature>
<gene>
    <name evidence="2" type="ORF">SNE40_006696</name>
</gene>
<dbReference type="InterPro" id="IPR032482">
    <property type="entry name" value="DUF5054"/>
</dbReference>
<evidence type="ECO:0000256" key="1">
    <source>
        <dbReference type="SAM" id="SignalP"/>
    </source>
</evidence>
<accession>A0AAN8JW85</accession>